<dbReference type="SUPFAM" id="SSF46955">
    <property type="entry name" value="Putative DNA-binding domain"/>
    <property type="match status" value="1"/>
</dbReference>
<dbReference type="SMART" id="SM00422">
    <property type="entry name" value="HTH_MERR"/>
    <property type="match status" value="1"/>
</dbReference>
<protein>
    <submittedName>
        <fullName evidence="4">MerR family transcriptional regulator</fullName>
    </submittedName>
</protein>
<dbReference type="EMBL" id="VSFF01000005">
    <property type="protein sequence ID" value="TYC15159.1"/>
    <property type="molecule type" value="Genomic_DNA"/>
</dbReference>
<dbReference type="Gene3D" id="1.10.1660.10">
    <property type="match status" value="1"/>
</dbReference>
<dbReference type="AlphaFoldDB" id="A0A5D0UDH6"/>
<dbReference type="PRINTS" id="PR00040">
    <property type="entry name" value="HTHMERR"/>
</dbReference>
<reference evidence="4 5" key="1">
    <citation type="submission" date="2019-08" db="EMBL/GenBank/DDBJ databases">
        <title>Actinomadura sp. nov. CYP1-5 isolated from mountain soil.</title>
        <authorList>
            <person name="Songsumanus A."/>
            <person name="Kuncharoen N."/>
            <person name="Kudo T."/>
            <person name="Yuki M."/>
            <person name="Igarashi Y."/>
            <person name="Tanasupawat S."/>
        </authorList>
    </citation>
    <scope>NUCLEOTIDE SEQUENCE [LARGE SCALE GENOMIC DNA]</scope>
    <source>
        <strain evidence="4 5">GKU157</strain>
    </source>
</reference>
<dbReference type="PANTHER" id="PTHR30204:SF93">
    <property type="entry name" value="HTH MERR-TYPE DOMAIN-CONTAINING PROTEIN"/>
    <property type="match status" value="1"/>
</dbReference>
<keyword evidence="1" id="KW-0238">DNA-binding</keyword>
<sequence>MLARVNEDPTAPDDHAAGRTSLESTGGREYRIGELAAAAGIPIRTLRYYQERKLLPPPRRTGRIGLYSEAHLTRLRVIAKLLDRGHTIEGVRELLSAWEQGRDIAAVLGVEGTAAAAPAEVPVTMTLDELAALFPGERAAETVARAVELGHLDADGDRVTHRSRRRLDATVALVRAGVPLAEILSVGRDLQRSMDDLAETFVRLIVDHVVAFAGDQDAHDLRETLAQLRPDAQASVEAGFASAMDEQINAAIDQALDDR</sequence>
<dbReference type="InterPro" id="IPR009061">
    <property type="entry name" value="DNA-bd_dom_put_sf"/>
</dbReference>
<comment type="caution">
    <text evidence="4">The sequence shown here is derived from an EMBL/GenBank/DDBJ whole genome shotgun (WGS) entry which is preliminary data.</text>
</comment>
<keyword evidence="5" id="KW-1185">Reference proteome</keyword>
<dbReference type="Pfam" id="PF13411">
    <property type="entry name" value="MerR_1"/>
    <property type="match status" value="1"/>
</dbReference>
<dbReference type="PROSITE" id="PS50937">
    <property type="entry name" value="HTH_MERR_2"/>
    <property type="match status" value="1"/>
</dbReference>
<gene>
    <name evidence="4" type="ORF">FXF65_13745</name>
</gene>
<feature type="domain" description="HTH merR-type" evidence="3">
    <location>
        <begin position="29"/>
        <end position="97"/>
    </location>
</feature>
<feature type="region of interest" description="Disordered" evidence="2">
    <location>
        <begin position="1"/>
        <end position="24"/>
    </location>
</feature>
<evidence type="ECO:0000313" key="5">
    <source>
        <dbReference type="Proteomes" id="UP000322634"/>
    </source>
</evidence>
<dbReference type="GO" id="GO:0003677">
    <property type="term" value="F:DNA binding"/>
    <property type="evidence" value="ECO:0007669"/>
    <property type="project" value="UniProtKB-KW"/>
</dbReference>
<evidence type="ECO:0000259" key="3">
    <source>
        <dbReference type="PROSITE" id="PS50937"/>
    </source>
</evidence>
<accession>A0A5D0UDH6</accession>
<dbReference type="Proteomes" id="UP000322634">
    <property type="component" value="Unassembled WGS sequence"/>
</dbReference>
<evidence type="ECO:0000313" key="4">
    <source>
        <dbReference type="EMBL" id="TYC15159.1"/>
    </source>
</evidence>
<dbReference type="PANTHER" id="PTHR30204">
    <property type="entry name" value="REDOX-CYCLING DRUG-SENSING TRANSCRIPTIONAL ACTIVATOR SOXR"/>
    <property type="match status" value="1"/>
</dbReference>
<name>A0A5D0UDH6_9ACTN</name>
<evidence type="ECO:0000256" key="2">
    <source>
        <dbReference type="SAM" id="MobiDB-lite"/>
    </source>
</evidence>
<organism evidence="4 5">
    <name type="scientific">Actinomadura syzygii</name>
    <dbReference type="NCBI Taxonomy" id="1427538"/>
    <lineage>
        <taxon>Bacteria</taxon>
        <taxon>Bacillati</taxon>
        <taxon>Actinomycetota</taxon>
        <taxon>Actinomycetes</taxon>
        <taxon>Streptosporangiales</taxon>
        <taxon>Thermomonosporaceae</taxon>
        <taxon>Actinomadura</taxon>
    </lineage>
</organism>
<dbReference type="InterPro" id="IPR000551">
    <property type="entry name" value="MerR-type_HTH_dom"/>
</dbReference>
<dbReference type="OrthoDB" id="6716891at2"/>
<dbReference type="GO" id="GO:0003700">
    <property type="term" value="F:DNA-binding transcription factor activity"/>
    <property type="evidence" value="ECO:0007669"/>
    <property type="project" value="InterPro"/>
</dbReference>
<proteinExistence type="predicted"/>
<evidence type="ECO:0000256" key="1">
    <source>
        <dbReference type="ARBA" id="ARBA00023125"/>
    </source>
</evidence>
<dbReference type="InterPro" id="IPR047057">
    <property type="entry name" value="MerR_fam"/>
</dbReference>